<evidence type="ECO:0000256" key="17">
    <source>
        <dbReference type="ARBA" id="ARBA00023329"/>
    </source>
</evidence>
<comment type="subunit">
    <text evidence="19">Homomultimer. Associates with the dally/ magu complex.</text>
</comment>
<dbReference type="PANTHER" id="PTHR13314">
    <property type="entry name" value="CALCIUM CHANNEL FLOWER HOMOLOG"/>
    <property type="match status" value="1"/>
</dbReference>
<dbReference type="GO" id="GO:0005262">
    <property type="term" value="F:calcium channel activity"/>
    <property type="evidence" value="ECO:0007669"/>
    <property type="project" value="UniProtKB-KW"/>
</dbReference>
<evidence type="ECO:0000256" key="5">
    <source>
        <dbReference type="ARBA" id="ARBA00022448"/>
    </source>
</evidence>
<keyword evidence="11" id="KW-0106">Calcium</keyword>
<keyword evidence="9 21" id="KW-0812">Transmembrane</keyword>
<evidence type="ECO:0000256" key="2">
    <source>
        <dbReference type="ARBA" id="ARBA00004644"/>
    </source>
</evidence>
<keyword evidence="5" id="KW-0813">Transport</keyword>
<keyword evidence="17" id="KW-0968">Cytoplasmic vesicle</keyword>
<evidence type="ECO:0000256" key="21">
    <source>
        <dbReference type="SAM" id="Phobius"/>
    </source>
</evidence>
<organism evidence="22 23">
    <name type="scientific">Odynerus spinipes</name>
    <dbReference type="NCBI Taxonomy" id="1348599"/>
    <lineage>
        <taxon>Eukaryota</taxon>
        <taxon>Metazoa</taxon>
        <taxon>Ecdysozoa</taxon>
        <taxon>Arthropoda</taxon>
        <taxon>Hexapoda</taxon>
        <taxon>Insecta</taxon>
        <taxon>Pterygota</taxon>
        <taxon>Neoptera</taxon>
        <taxon>Endopterygota</taxon>
        <taxon>Hymenoptera</taxon>
        <taxon>Apocrita</taxon>
        <taxon>Aculeata</taxon>
        <taxon>Vespoidea</taxon>
        <taxon>Vespidae</taxon>
        <taxon>Eumeninae</taxon>
        <taxon>Odynerus</taxon>
    </lineage>
</organism>
<feature type="transmembrane region" description="Helical" evidence="21">
    <location>
        <begin position="38"/>
        <end position="60"/>
    </location>
</feature>
<evidence type="ECO:0000256" key="18">
    <source>
        <dbReference type="ARBA" id="ARBA00034111"/>
    </source>
</evidence>
<proteinExistence type="inferred from homology"/>
<dbReference type="Proteomes" id="UP001258017">
    <property type="component" value="Unassembled WGS sequence"/>
</dbReference>
<keyword evidence="14 21" id="KW-0472">Membrane</keyword>
<evidence type="ECO:0000256" key="14">
    <source>
        <dbReference type="ARBA" id="ARBA00023136"/>
    </source>
</evidence>
<evidence type="ECO:0000256" key="4">
    <source>
        <dbReference type="ARBA" id="ARBA00016120"/>
    </source>
</evidence>
<name>A0AAD9RSX8_9HYME</name>
<keyword evidence="8" id="KW-0107">Calcium channel</keyword>
<dbReference type="GO" id="GO:0030672">
    <property type="term" value="C:synaptic vesicle membrane"/>
    <property type="evidence" value="ECO:0007669"/>
    <property type="project" value="UniProtKB-SubCell"/>
</dbReference>
<accession>A0AAD9RSX8</accession>
<evidence type="ECO:0000256" key="12">
    <source>
        <dbReference type="ARBA" id="ARBA00022989"/>
    </source>
</evidence>
<dbReference type="GO" id="GO:0042734">
    <property type="term" value="C:presynaptic membrane"/>
    <property type="evidence" value="ECO:0007669"/>
    <property type="project" value="UniProtKB-SubCell"/>
</dbReference>
<feature type="transmembrane region" description="Helical" evidence="21">
    <location>
        <begin position="66"/>
        <end position="90"/>
    </location>
</feature>
<evidence type="ECO:0000256" key="9">
    <source>
        <dbReference type="ARBA" id="ARBA00022692"/>
    </source>
</evidence>
<keyword evidence="10" id="KW-0967">Endosome</keyword>
<keyword evidence="12 21" id="KW-1133">Transmembrane helix</keyword>
<evidence type="ECO:0000256" key="6">
    <source>
        <dbReference type="ARBA" id="ARBA00022568"/>
    </source>
</evidence>
<keyword evidence="7" id="KW-0254">Endocytosis</keyword>
<evidence type="ECO:0000256" key="3">
    <source>
        <dbReference type="ARBA" id="ARBA00010023"/>
    </source>
</evidence>
<evidence type="ECO:0000256" key="16">
    <source>
        <dbReference type="ARBA" id="ARBA00023303"/>
    </source>
</evidence>
<keyword evidence="16" id="KW-0407">Ion channel</keyword>
<keyword evidence="23" id="KW-1185">Reference proteome</keyword>
<evidence type="ECO:0000256" key="19">
    <source>
        <dbReference type="ARBA" id="ARBA00046506"/>
    </source>
</evidence>
<protein>
    <recommendedName>
        <fullName evidence="4">Calcium channel flower</fullName>
    </recommendedName>
</protein>
<dbReference type="EMBL" id="JAIFRP010000021">
    <property type="protein sequence ID" value="KAK2585254.1"/>
    <property type="molecule type" value="Genomic_DNA"/>
</dbReference>
<feature type="compositionally biased region" description="Polar residues" evidence="20">
    <location>
        <begin position="160"/>
        <end position="172"/>
    </location>
</feature>
<keyword evidence="6" id="KW-0109">Calcium transport</keyword>
<dbReference type="GO" id="GO:0006897">
    <property type="term" value="P:endocytosis"/>
    <property type="evidence" value="ECO:0007669"/>
    <property type="project" value="UniProtKB-KW"/>
</dbReference>
<gene>
    <name evidence="22" type="ORF">KPH14_009954</name>
</gene>
<evidence type="ECO:0000256" key="13">
    <source>
        <dbReference type="ARBA" id="ARBA00023065"/>
    </source>
</evidence>
<dbReference type="PANTHER" id="PTHR13314:SF2">
    <property type="entry name" value="CALCIUM CHANNEL FLOWER HOMOLOG"/>
    <property type="match status" value="1"/>
</dbReference>
<dbReference type="GO" id="GO:0005768">
    <property type="term" value="C:endosome"/>
    <property type="evidence" value="ECO:0007669"/>
    <property type="project" value="UniProtKB-SubCell"/>
</dbReference>
<evidence type="ECO:0000313" key="22">
    <source>
        <dbReference type="EMBL" id="KAK2585254.1"/>
    </source>
</evidence>
<dbReference type="Pfam" id="PF10233">
    <property type="entry name" value="Cg6151-P"/>
    <property type="match status" value="1"/>
</dbReference>
<keyword evidence="13" id="KW-0406">Ion transport</keyword>
<dbReference type="InterPro" id="IPR019365">
    <property type="entry name" value="TVP18/Ca-channel_flower"/>
</dbReference>
<comment type="subcellular location">
    <subcellularLocation>
        <location evidence="2">Cytoplasmic vesicle</location>
        <location evidence="2">Secretory vesicle</location>
        <location evidence="2">Synaptic vesicle membrane</location>
        <topology evidence="2">Multi-pass membrane protein</topology>
    </subcellularLocation>
    <subcellularLocation>
        <location evidence="1">Endosome</location>
    </subcellularLocation>
    <subcellularLocation>
        <location evidence="18">Presynaptic cell membrane</location>
    </subcellularLocation>
</comment>
<dbReference type="AlphaFoldDB" id="A0AAD9RSX8"/>
<evidence type="ECO:0000256" key="11">
    <source>
        <dbReference type="ARBA" id="ARBA00022837"/>
    </source>
</evidence>
<keyword evidence="15" id="KW-0966">Cell projection</keyword>
<evidence type="ECO:0000256" key="7">
    <source>
        <dbReference type="ARBA" id="ARBA00022583"/>
    </source>
</evidence>
<comment type="caution">
    <text evidence="22">The sequence shown here is derived from an EMBL/GenBank/DDBJ whole genome shotgun (WGS) entry which is preliminary data.</text>
</comment>
<sequence>MAIGERFTSMMQRPGQDPNAKDDVSWWMKYAGRGLGTIGGLIAIFLGVWNCAFILLGSIMCFISGIWQMVVGFIVVMIEAPCCCLFIDFVQNLSDFVEKKPYWMRGLAYCLMALPSILLCSGINSIIGSGLIFATGGVYGLMSIGKKGALGQRSAAMETQAPSSSMQSTLVENAQPMDYSSKPDSNV</sequence>
<evidence type="ECO:0000256" key="10">
    <source>
        <dbReference type="ARBA" id="ARBA00022753"/>
    </source>
</evidence>
<feature type="region of interest" description="Disordered" evidence="20">
    <location>
        <begin position="159"/>
        <end position="187"/>
    </location>
</feature>
<evidence type="ECO:0000256" key="20">
    <source>
        <dbReference type="SAM" id="MobiDB-lite"/>
    </source>
</evidence>
<evidence type="ECO:0000256" key="1">
    <source>
        <dbReference type="ARBA" id="ARBA00004177"/>
    </source>
</evidence>
<evidence type="ECO:0000313" key="23">
    <source>
        <dbReference type="Proteomes" id="UP001258017"/>
    </source>
</evidence>
<evidence type="ECO:0000256" key="8">
    <source>
        <dbReference type="ARBA" id="ARBA00022673"/>
    </source>
</evidence>
<comment type="similarity">
    <text evidence="3">Belongs to the calcium channel flower family.</text>
</comment>
<evidence type="ECO:0000256" key="15">
    <source>
        <dbReference type="ARBA" id="ARBA00023273"/>
    </source>
</evidence>
<reference evidence="22" key="2">
    <citation type="journal article" date="2023" name="Commun. Biol.">
        <title>Intrasexual cuticular hydrocarbon dimorphism in a wasp sheds light on hydrocarbon biosynthesis genes in Hymenoptera.</title>
        <authorList>
            <person name="Moris V.C."/>
            <person name="Podsiadlowski L."/>
            <person name="Martin S."/>
            <person name="Oeyen J.P."/>
            <person name="Donath A."/>
            <person name="Petersen M."/>
            <person name="Wilbrandt J."/>
            <person name="Misof B."/>
            <person name="Liedtke D."/>
            <person name="Thamm M."/>
            <person name="Scheiner R."/>
            <person name="Schmitt T."/>
            <person name="Niehuis O."/>
        </authorList>
    </citation>
    <scope>NUCLEOTIDE SEQUENCE</scope>
    <source>
        <strain evidence="22">GBR_01_08_01A</strain>
    </source>
</reference>
<reference evidence="22" key="1">
    <citation type="submission" date="2021-08" db="EMBL/GenBank/DDBJ databases">
        <authorList>
            <person name="Misof B."/>
            <person name="Oliver O."/>
            <person name="Podsiadlowski L."/>
            <person name="Donath A."/>
            <person name="Peters R."/>
            <person name="Mayer C."/>
            <person name="Rust J."/>
            <person name="Gunkel S."/>
            <person name="Lesny P."/>
            <person name="Martin S."/>
            <person name="Oeyen J.P."/>
            <person name="Petersen M."/>
            <person name="Panagiotis P."/>
            <person name="Wilbrandt J."/>
            <person name="Tanja T."/>
        </authorList>
    </citation>
    <scope>NUCLEOTIDE SEQUENCE</scope>
    <source>
        <strain evidence="22">GBR_01_08_01A</strain>
        <tissue evidence="22">Thorax + abdomen</tissue>
    </source>
</reference>
<dbReference type="SMART" id="SM01077">
    <property type="entry name" value="Cg6151-P"/>
    <property type="match status" value="1"/>
</dbReference>